<dbReference type="InterPro" id="IPR005094">
    <property type="entry name" value="Endonuclease_MobA/VirD2"/>
</dbReference>
<dbReference type="AlphaFoldDB" id="A0A227KQD9"/>
<protein>
    <recommendedName>
        <fullName evidence="1">MobA/VirD2-like nuclease domain-containing protein</fullName>
    </recommendedName>
</protein>
<gene>
    <name evidence="2" type="ORF">ADH67_06075</name>
</gene>
<name>A0A227KQD9_9BURK</name>
<dbReference type="Pfam" id="PF03432">
    <property type="entry name" value="Relaxase"/>
    <property type="match status" value="1"/>
</dbReference>
<dbReference type="Proteomes" id="UP000214610">
    <property type="component" value="Unassembled WGS sequence"/>
</dbReference>
<dbReference type="Gene3D" id="3.30.930.30">
    <property type="match status" value="1"/>
</dbReference>
<proteinExistence type="predicted"/>
<dbReference type="RefSeq" id="WP_066593119.1">
    <property type="nucleotide sequence ID" value="NZ_CAJTBZ010000044.1"/>
</dbReference>
<evidence type="ECO:0000313" key="2">
    <source>
        <dbReference type="EMBL" id="OXE49691.1"/>
    </source>
</evidence>
<sequence>MKLSDNPFLEDLFPTPRAPKGSFKREFETVKSTAAFRFSALGSKTKAAGVVNGRPEVVIRLGRPNVRSYSHLIKTADYIARHGDVEVEDQSGQIFTDKAEYRKILYQWKLASDMGEGEAKYGHARRIILSMPEGVDEEKFQKSCRMWAKDMLPGYDYLIAFHLKSNDKKTHQPHCHILLRTISKDGKRFHLDNQETAAFREHFASCLLKNGIEANATRRWSRGKTIKSVSQADYHVARNRVMTNEERARIYAMSKKRNLLNHQKERMQRIADAFEIGAEIEDPDGIVQAKKTRKKVIGLANGAAQQLLRSQNQADRELGKKLKIHYDNLSPVESAQQKMLRKMNEERAQQIRRLQAMRKRKRFERGAQR</sequence>
<evidence type="ECO:0000259" key="1">
    <source>
        <dbReference type="Pfam" id="PF03432"/>
    </source>
</evidence>
<evidence type="ECO:0000313" key="3">
    <source>
        <dbReference type="Proteomes" id="UP000214610"/>
    </source>
</evidence>
<dbReference type="GeneID" id="78361595"/>
<comment type="caution">
    <text evidence="2">The sequence shown here is derived from an EMBL/GenBank/DDBJ whole genome shotgun (WGS) entry which is preliminary data.</text>
</comment>
<accession>A0A227KQD9</accession>
<dbReference type="EMBL" id="NHMP01000003">
    <property type="protein sequence ID" value="OXE49691.1"/>
    <property type="molecule type" value="Genomic_DNA"/>
</dbReference>
<keyword evidence="3" id="KW-1185">Reference proteome</keyword>
<feature type="domain" description="MobA/VirD2-like nuclease" evidence="1">
    <location>
        <begin position="101"/>
        <end position="206"/>
    </location>
</feature>
<reference evidence="3" key="1">
    <citation type="submission" date="2017-05" db="EMBL/GenBank/DDBJ databases">
        <title>Improved OligoMM genomes.</title>
        <authorList>
            <person name="Garzetti D."/>
        </authorList>
    </citation>
    <scope>NUCLEOTIDE SEQUENCE [LARGE SCALE GENOMIC DNA]</scope>
    <source>
        <strain evidence="3">YL45</strain>
    </source>
</reference>
<organism evidence="2 3">
    <name type="scientific">Turicimonas muris</name>
    <dbReference type="NCBI Taxonomy" id="1796652"/>
    <lineage>
        <taxon>Bacteria</taxon>
        <taxon>Pseudomonadati</taxon>
        <taxon>Pseudomonadota</taxon>
        <taxon>Betaproteobacteria</taxon>
        <taxon>Burkholderiales</taxon>
        <taxon>Sutterellaceae</taxon>
        <taxon>Turicimonas</taxon>
    </lineage>
</organism>